<proteinExistence type="predicted"/>
<feature type="compositionally biased region" description="Low complexity" evidence="1">
    <location>
        <begin position="95"/>
        <end position="111"/>
    </location>
</feature>
<gene>
    <name evidence="2" type="ORF">K2U94_06935</name>
</gene>
<name>A0ABS9Z4E6_9HYPH</name>
<sequence>MFAPARAQEASDRPPTAFGVEMPHQYLVNRMVNPHHQNKPMGSAPAAGSSQGGEQTANTAGGASQASDDDDDNSGTYPKRYLLNRMFNWGGSGDAPAPAASAAPASAAKSP</sequence>
<feature type="region of interest" description="Disordered" evidence="1">
    <location>
        <begin position="1"/>
        <end position="111"/>
    </location>
</feature>
<dbReference type="EMBL" id="JAIVFP010000001">
    <property type="protein sequence ID" value="MCI4682496.1"/>
    <property type="molecule type" value="Genomic_DNA"/>
</dbReference>
<evidence type="ECO:0000256" key="1">
    <source>
        <dbReference type="SAM" id="MobiDB-lite"/>
    </source>
</evidence>
<dbReference type="RefSeq" id="WP_243066505.1">
    <property type="nucleotide sequence ID" value="NZ_JAIVFK010000055.1"/>
</dbReference>
<evidence type="ECO:0000313" key="3">
    <source>
        <dbReference type="Proteomes" id="UP001139104"/>
    </source>
</evidence>
<organism evidence="2 3">
    <name type="scientific">Candidatus Rhodoblastus alkanivorans</name>
    <dbReference type="NCBI Taxonomy" id="2954117"/>
    <lineage>
        <taxon>Bacteria</taxon>
        <taxon>Pseudomonadati</taxon>
        <taxon>Pseudomonadota</taxon>
        <taxon>Alphaproteobacteria</taxon>
        <taxon>Hyphomicrobiales</taxon>
        <taxon>Rhodoblastaceae</taxon>
        <taxon>Rhodoblastus</taxon>
    </lineage>
</organism>
<comment type="caution">
    <text evidence="2">The sequence shown here is derived from an EMBL/GenBank/DDBJ whole genome shotgun (WGS) entry which is preliminary data.</text>
</comment>
<feature type="compositionally biased region" description="Low complexity" evidence="1">
    <location>
        <begin position="42"/>
        <end position="53"/>
    </location>
</feature>
<protein>
    <submittedName>
        <fullName evidence="2">Uncharacterized protein</fullName>
    </submittedName>
</protein>
<accession>A0ABS9Z4E6</accession>
<evidence type="ECO:0000313" key="2">
    <source>
        <dbReference type="EMBL" id="MCI4682496.1"/>
    </source>
</evidence>
<reference evidence="2" key="1">
    <citation type="journal article" date="2022" name="ISME J.">
        <title>Identification of active gaseous-alkane degraders at natural gas seeps.</title>
        <authorList>
            <person name="Farhan Ul Haque M."/>
            <person name="Hernandez M."/>
            <person name="Crombie A.T."/>
            <person name="Murrell J.C."/>
        </authorList>
    </citation>
    <scope>NUCLEOTIDE SEQUENCE</scope>
    <source>
        <strain evidence="2">PC2</strain>
    </source>
</reference>
<dbReference type="Proteomes" id="UP001139104">
    <property type="component" value="Unassembled WGS sequence"/>
</dbReference>
<keyword evidence="3" id="KW-1185">Reference proteome</keyword>